<protein>
    <submittedName>
        <fullName evidence="8">Serine/threonine-protein kinase</fullName>
        <ecNumber evidence="8">2.7.11.1</ecNumber>
    </submittedName>
</protein>
<dbReference type="Gene3D" id="3.80.10.10">
    <property type="entry name" value="Ribonuclease Inhibitor"/>
    <property type="match status" value="1"/>
</dbReference>
<dbReference type="RefSeq" id="WP_377168910.1">
    <property type="nucleotide sequence ID" value="NZ_JBHSMQ010000006.1"/>
</dbReference>
<dbReference type="PANTHER" id="PTHR43289:SF6">
    <property type="entry name" value="SERINE_THREONINE-PROTEIN KINASE NEKL-3"/>
    <property type="match status" value="1"/>
</dbReference>
<dbReference type="InterPro" id="IPR032675">
    <property type="entry name" value="LRR_dom_sf"/>
</dbReference>
<keyword evidence="4" id="KW-0067">ATP-binding</keyword>
<dbReference type="SUPFAM" id="SSF56112">
    <property type="entry name" value="Protein kinase-like (PK-like)"/>
    <property type="match status" value="1"/>
</dbReference>
<evidence type="ECO:0000259" key="7">
    <source>
        <dbReference type="PROSITE" id="PS50011"/>
    </source>
</evidence>
<feature type="region of interest" description="Disordered" evidence="5">
    <location>
        <begin position="347"/>
        <end position="369"/>
    </location>
</feature>
<dbReference type="InterPro" id="IPR011009">
    <property type="entry name" value="Kinase-like_dom_sf"/>
</dbReference>
<dbReference type="PANTHER" id="PTHR43289">
    <property type="entry name" value="MITOGEN-ACTIVATED PROTEIN KINASE KINASE KINASE 20-RELATED"/>
    <property type="match status" value="1"/>
</dbReference>
<dbReference type="SUPFAM" id="SSF52047">
    <property type="entry name" value="RNI-like"/>
    <property type="match status" value="1"/>
</dbReference>
<dbReference type="InterPro" id="IPR000719">
    <property type="entry name" value="Prot_kinase_dom"/>
</dbReference>
<evidence type="ECO:0000256" key="3">
    <source>
        <dbReference type="ARBA" id="ARBA00022777"/>
    </source>
</evidence>
<evidence type="ECO:0000256" key="1">
    <source>
        <dbReference type="ARBA" id="ARBA00022679"/>
    </source>
</evidence>
<name>A0ABW0KT26_9BACT</name>
<reference evidence="9" key="1">
    <citation type="journal article" date="2019" name="Int. J. Syst. Evol. Microbiol.">
        <title>The Global Catalogue of Microorganisms (GCM) 10K type strain sequencing project: providing services to taxonomists for standard genome sequencing and annotation.</title>
        <authorList>
            <consortium name="The Broad Institute Genomics Platform"/>
            <consortium name="The Broad Institute Genome Sequencing Center for Infectious Disease"/>
            <person name="Wu L."/>
            <person name="Ma J."/>
        </authorList>
    </citation>
    <scope>NUCLEOTIDE SEQUENCE [LARGE SCALE GENOMIC DNA]</scope>
    <source>
        <strain evidence="9">CGMCC 4.1469</strain>
    </source>
</reference>
<keyword evidence="1 8" id="KW-0808">Transferase</keyword>
<comment type="caution">
    <text evidence="8">The sequence shown here is derived from an EMBL/GenBank/DDBJ whole genome shotgun (WGS) entry which is preliminary data.</text>
</comment>
<feature type="transmembrane region" description="Helical" evidence="6">
    <location>
        <begin position="326"/>
        <end position="344"/>
    </location>
</feature>
<evidence type="ECO:0000256" key="6">
    <source>
        <dbReference type="SAM" id="Phobius"/>
    </source>
</evidence>
<dbReference type="SMART" id="SM00220">
    <property type="entry name" value="S_TKc"/>
    <property type="match status" value="1"/>
</dbReference>
<proteinExistence type="predicted"/>
<dbReference type="EC" id="2.7.11.1" evidence="8"/>
<dbReference type="GO" id="GO:0004674">
    <property type="term" value="F:protein serine/threonine kinase activity"/>
    <property type="evidence" value="ECO:0007669"/>
    <property type="project" value="UniProtKB-EC"/>
</dbReference>
<gene>
    <name evidence="8" type="ORF">ACFQDI_16945</name>
</gene>
<dbReference type="PROSITE" id="PS50011">
    <property type="entry name" value="PROTEIN_KINASE_DOM"/>
    <property type="match status" value="1"/>
</dbReference>
<evidence type="ECO:0000256" key="2">
    <source>
        <dbReference type="ARBA" id="ARBA00022741"/>
    </source>
</evidence>
<feature type="compositionally biased region" description="Polar residues" evidence="5">
    <location>
        <begin position="355"/>
        <end position="364"/>
    </location>
</feature>
<keyword evidence="6" id="KW-1133">Transmembrane helix</keyword>
<feature type="domain" description="Protein kinase" evidence="7">
    <location>
        <begin position="32"/>
        <end position="305"/>
    </location>
</feature>
<dbReference type="Gene3D" id="3.30.200.20">
    <property type="entry name" value="Phosphorylase Kinase, domain 1"/>
    <property type="match status" value="1"/>
</dbReference>
<dbReference type="PROSITE" id="PS00108">
    <property type="entry name" value="PROTEIN_KINASE_ST"/>
    <property type="match status" value="1"/>
</dbReference>
<dbReference type="Proteomes" id="UP001596052">
    <property type="component" value="Unassembled WGS sequence"/>
</dbReference>
<sequence length="533" mass="58717">MQQANDHGGEAVHFEPFIPPSTEELDALIPSYKFVQFIERGGMGAVYKAVQKSLNRIVAVKLLPLVNRNKESFAERFKREAHALAQLNHPHIVAVHDFGETADGQMYYVMEFVAGMDLQHLLRRDPPEPKQILKIITQVCEALQFAHEQGIVHRDIKPANILVDERGNVKVADFGLAKVVGPQSVDYTATGMTIGTPDYIAPEALDQTKNIDHRADIYSLGVMIYELFTGHVPKGVWEPPSIRSGADKGIDAVVSKAMQNNPEKRYQHVRDMTQVLEKLFKNSDNWKNFRRPSRSDLAGTAGAAVRIPTGADTIRMPQRGQPKRRLVWGAAAAMVLAGAAGMVWQGGWRNDGQSRETTAGSSGEPSREVASTVAPEQMRLAEWVLAHEGFLNVKTASSQEELMGGRFDIQNAVEIPSEPFTVWRVSLSTVPIKLEEDLKVLTQLALEAGTVTNLCLRGMEVPVSALAYLTSLPTLKNLDLSSTSLVTDDSIQHLVACRSLRALRISKNRLAAGDTMMEKLGVMLPQCKIISSD</sequence>
<keyword evidence="6" id="KW-0812">Transmembrane</keyword>
<evidence type="ECO:0000256" key="4">
    <source>
        <dbReference type="ARBA" id="ARBA00022840"/>
    </source>
</evidence>
<keyword evidence="3 8" id="KW-0418">Kinase</keyword>
<evidence type="ECO:0000256" key="5">
    <source>
        <dbReference type="SAM" id="MobiDB-lite"/>
    </source>
</evidence>
<dbReference type="EMBL" id="JBHSMQ010000006">
    <property type="protein sequence ID" value="MFC5456555.1"/>
    <property type="molecule type" value="Genomic_DNA"/>
</dbReference>
<keyword evidence="6" id="KW-0472">Membrane</keyword>
<evidence type="ECO:0000313" key="9">
    <source>
        <dbReference type="Proteomes" id="UP001596052"/>
    </source>
</evidence>
<organism evidence="8 9">
    <name type="scientific">Prosthecobacter fluviatilis</name>
    <dbReference type="NCBI Taxonomy" id="445931"/>
    <lineage>
        <taxon>Bacteria</taxon>
        <taxon>Pseudomonadati</taxon>
        <taxon>Verrucomicrobiota</taxon>
        <taxon>Verrucomicrobiia</taxon>
        <taxon>Verrucomicrobiales</taxon>
        <taxon>Verrucomicrobiaceae</taxon>
        <taxon>Prosthecobacter</taxon>
    </lineage>
</organism>
<dbReference type="CDD" id="cd14014">
    <property type="entry name" value="STKc_PknB_like"/>
    <property type="match status" value="1"/>
</dbReference>
<keyword evidence="2" id="KW-0547">Nucleotide-binding</keyword>
<evidence type="ECO:0000313" key="8">
    <source>
        <dbReference type="EMBL" id="MFC5456555.1"/>
    </source>
</evidence>
<dbReference type="InterPro" id="IPR008271">
    <property type="entry name" value="Ser/Thr_kinase_AS"/>
</dbReference>
<accession>A0ABW0KT26</accession>
<keyword evidence="9" id="KW-1185">Reference proteome</keyword>
<dbReference type="Pfam" id="PF00069">
    <property type="entry name" value="Pkinase"/>
    <property type="match status" value="1"/>
</dbReference>
<dbReference type="Gene3D" id="1.10.510.10">
    <property type="entry name" value="Transferase(Phosphotransferase) domain 1"/>
    <property type="match status" value="1"/>
</dbReference>